<dbReference type="SMART" id="SM00530">
    <property type="entry name" value="HTH_XRE"/>
    <property type="match status" value="1"/>
</dbReference>
<gene>
    <name evidence="2" type="ORF">WMO23_10110</name>
</gene>
<dbReference type="PROSITE" id="PS50943">
    <property type="entry name" value="HTH_CROC1"/>
    <property type="match status" value="1"/>
</dbReference>
<dbReference type="Pfam" id="PF01381">
    <property type="entry name" value="HTH_3"/>
    <property type="match status" value="1"/>
</dbReference>
<dbReference type="InterPro" id="IPR015927">
    <property type="entry name" value="Peptidase_S24_S26A/B/C"/>
</dbReference>
<feature type="domain" description="HTH cro/C1-type" evidence="1">
    <location>
        <begin position="8"/>
        <end position="61"/>
    </location>
</feature>
<dbReference type="EMBL" id="JBBMEU010000079">
    <property type="protein sequence ID" value="MEQ2423077.1"/>
    <property type="molecule type" value="Genomic_DNA"/>
</dbReference>
<dbReference type="SUPFAM" id="SSF51306">
    <property type="entry name" value="LexA/Signal peptidase"/>
    <property type="match status" value="1"/>
</dbReference>
<organism evidence="2 3">
    <name type="scientific">Megasphaera intestinihominis</name>
    <dbReference type="NCBI Taxonomy" id="3133159"/>
    <lineage>
        <taxon>Bacteria</taxon>
        <taxon>Bacillati</taxon>
        <taxon>Bacillota</taxon>
        <taxon>Negativicutes</taxon>
        <taxon>Veillonellales</taxon>
        <taxon>Veillonellaceae</taxon>
        <taxon>Megasphaera</taxon>
    </lineage>
</organism>
<evidence type="ECO:0000313" key="3">
    <source>
        <dbReference type="Proteomes" id="UP001433088"/>
    </source>
</evidence>
<dbReference type="PANTHER" id="PTHR33516">
    <property type="entry name" value="LEXA REPRESSOR"/>
    <property type="match status" value="1"/>
</dbReference>
<comment type="caution">
    <text evidence="2">The sequence shown here is derived from an EMBL/GenBank/DDBJ whole genome shotgun (WGS) entry which is preliminary data.</text>
</comment>
<dbReference type="Gene3D" id="1.10.260.40">
    <property type="entry name" value="lambda repressor-like DNA-binding domains"/>
    <property type="match status" value="1"/>
</dbReference>
<dbReference type="InterPro" id="IPR010982">
    <property type="entry name" value="Lambda_DNA-bd_dom_sf"/>
</dbReference>
<dbReference type="InterPro" id="IPR050077">
    <property type="entry name" value="LexA_repressor"/>
</dbReference>
<dbReference type="CDD" id="cd00093">
    <property type="entry name" value="HTH_XRE"/>
    <property type="match status" value="1"/>
</dbReference>
<name>A0ABV1CY58_9FIRM</name>
<protein>
    <submittedName>
        <fullName evidence="2">XRE family transcriptional regulator</fullName>
    </submittedName>
</protein>
<dbReference type="PANTHER" id="PTHR33516:SF2">
    <property type="entry name" value="LEXA REPRESSOR-RELATED"/>
    <property type="match status" value="1"/>
</dbReference>
<accession>A0ABV1CY58</accession>
<dbReference type="Pfam" id="PF00717">
    <property type="entry name" value="Peptidase_S24"/>
    <property type="match status" value="1"/>
</dbReference>
<proteinExistence type="predicted"/>
<dbReference type="SUPFAM" id="SSF47413">
    <property type="entry name" value="lambda repressor-like DNA-binding domains"/>
    <property type="match status" value="1"/>
</dbReference>
<dbReference type="CDD" id="cd06529">
    <property type="entry name" value="S24_LexA-like"/>
    <property type="match status" value="1"/>
</dbReference>
<reference evidence="2 3" key="1">
    <citation type="submission" date="2024-03" db="EMBL/GenBank/DDBJ databases">
        <title>Human intestinal bacterial collection.</title>
        <authorList>
            <person name="Pauvert C."/>
            <person name="Hitch T.C.A."/>
            <person name="Clavel T."/>
        </authorList>
    </citation>
    <scope>NUCLEOTIDE SEQUENCE [LARGE SCALE GENOMIC DNA]</scope>
    <source>
        <strain evidence="2 3">CLA-AA-H81</strain>
    </source>
</reference>
<dbReference type="Gene3D" id="2.10.109.10">
    <property type="entry name" value="Umud Fragment, subunit A"/>
    <property type="match status" value="1"/>
</dbReference>
<dbReference type="RefSeq" id="WP_349173971.1">
    <property type="nucleotide sequence ID" value="NZ_JBBMEU010000079.1"/>
</dbReference>
<sequence>MNTTAIRLRKLREREKLSQGEVAQKLGISRTAYVKYETGESRPVRKLNELSRLFHVSADYIMGMSNYPLSNEIAPPAEARKIPIIGTVTCGPNGFAYEYLDGYVYIDDCTHGDIRAFHCKGDSMTGLGIFDGDIAIVRIQPEVENGELAVVTINGDEGTLKRVRKQDHMIILESANPNYPPRVFAGEETNLVHIVGKVIEVRKKF</sequence>
<evidence type="ECO:0000313" key="2">
    <source>
        <dbReference type="EMBL" id="MEQ2423077.1"/>
    </source>
</evidence>
<evidence type="ECO:0000259" key="1">
    <source>
        <dbReference type="PROSITE" id="PS50943"/>
    </source>
</evidence>
<dbReference type="Proteomes" id="UP001433088">
    <property type="component" value="Unassembled WGS sequence"/>
</dbReference>
<dbReference type="InterPro" id="IPR036286">
    <property type="entry name" value="LexA/Signal_pep-like_sf"/>
</dbReference>
<dbReference type="InterPro" id="IPR039418">
    <property type="entry name" value="LexA-like"/>
</dbReference>
<dbReference type="InterPro" id="IPR001387">
    <property type="entry name" value="Cro/C1-type_HTH"/>
</dbReference>
<keyword evidence="3" id="KW-1185">Reference proteome</keyword>